<evidence type="ECO:0000313" key="1">
    <source>
        <dbReference type="EMBL" id="AKB40394.1"/>
    </source>
</evidence>
<gene>
    <name evidence="1" type="ORF">MSMAW_1403</name>
</gene>
<organism evidence="1 2">
    <name type="scientific">Methanosarcina mazei WWM610</name>
    <dbReference type="NCBI Taxonomy" id="1434117"/>
    <lineage>
        <taxon>Archaea</taxon>
        <taxon>Methanobacteriati</taxon>
        <taxon>Methanobacteriota</taxon>
        <taxon>Stenosarchaea group</taxon>
        <taxon>Methanomicrobia</taxon>
        <taxon>Methanosarcinales</taxon>
        <taxon>Methanosarcinaceae</taxon>
        <taxon>Methanosarcina</taxon>
    </lineage>
</organism>
<sequence length="411" mass="45448">MGMGIMKNRDNLCLTVFTSAILICVLIIGLSAAQTSGEQNASSNDSSSEDEFPYPRGTAPPYGMMGWETGTQFLEDNATLVHLGWSTYITPQQFVDNVNRGKQLGISKYLVVTGGPQMESESFWEEVRGMGVTDDDFYGVYFPDEEGSPSTLISMYTGMKKYFPDAVAGDYLGDMQTGPDDEEFIPGLDVCYFTSYTKFHPERPHAWVYGNLISNAPDWKNAGKTVYLTTEAFGQALEVNARDPDLNTTKKVADRHESQVVMGILGGAQGVFSYAYKYAEGTPGYTGWEGFKPKYEEVWPWIMNDSRTLLATDVTSGRTNITSDPGGTISSVTAYMFTDADGRILVASSSMLDFTESNGTASDATITGVPEGRYDVLWENRTVNVTDGTIRDAWEPYEYHFYRLQNDTGTE</sequence>
<reference evidence="1 2" key="1">
    <citation type="submission" date="2014-07" db="EMBL/GenBank/DDBJ databases">
        <title>Methanogenic archaea and the global carbon cycle.</title>
        <authorList>
            <person name="Henriksen J.R."/>
            <person name="Luke J."/>
            <person name="Reinhart S."/>
            <person name="Benedict M.N."/>
            <person name="Youngblut N.D."/>
            <person name="Metcalf M.E."/>
            <person name="Whitaker R.J."/>
            <person name="Metcalf W.W."/>
        </authorList>
    </citation>
    <scope>NUCLEOTIDE SEQUENCE [LARGE SCALE GENOMIC DNA]</scope>
    <source>
        <strain evidence="1 2">WWM610</strain>
    </source>
</reference>
<dbReference type="AlphaFoldDB" id="A0A0E3PX52"/>
<dbReference type="PATRIC" id="fig|1434117.4.peg.1781"/>
<dbReference type="Proteomes" id="UP000033058">
    <property type="component" value="Chromosome"/>
</dbReference>
<protein>
    <submittedName>
        <fullName evidence="1">Uncharacterized protein</fullName>
    </submittedName>
</protein>
<accession>A0A0E3PX52</accession>
<dbReference type="EMBL" id="CP009509">
    <property type="protein sequence ID" value="AKB40394.1"/>
    <property type="molecule type" value="Genomic_DNA"/>
</dbReference>
<evidence type="ECO:0000313" key="2">
    <source>
        <dbReference type="Proteomes" id="UP000033058"/>
    </source>
</evidence>
<proteinExistence type="predicted"/>
<name>A0A0E3PX52_METMZ</name>
<dbReference type="HOGENOM" id="CLU_796000_0_0_2"/>